<dbReference type="OrthoDB" id="9788068at2"/>
<dbReference type="PROSITE" id="PS51732">
    <property type="entry name" value="ASN_GLN_ASE_3"/>
    <property type="match status" value="1"/>
</dbReference>
<dbReference type="InterPro" id="IPR006034">
    <property type="entry name" value="Asparaginase/glutaminase-like"/>
</dbReference>
<dbReference type="Proteomes" id="UP000237640">
    <property type="component" value="Unassembled WGS sequence"/>
</dbReference>
<dbReference type="InterPro" id="IPR036152">
    <property type="entry name" value="Asp/glu_Ase-like_sf"/>
</dbReference>
<evidence type="ECO:0000313" key="3">
    <source>
        <dbReference type="EMBL" id="PRX53984.1"/>
    </source>
</evidence>
<keyword evidence="4" id="KW-1185">Reference proteome</keyword>
<reference evidence="3 4" key="1">
    <citation type="submission" date="2018-03" db="EMBL/GenBank/DDBJ databases">
        <title>Genomic Encyclopedia of Archaeal and Bacterial Type Strains, Phase II (KMG-II): from individual species to whole genera.</title>
        <authorList>
            <person name="Goeker M."/>
        </authorList>
    </citation>
    <scope>NUCLEOTIDE SEQUENCE [LARGE SCALE GENOMIC DNA]</scope>
    <source>
        <strain evidence="3 4">DSM 25027</strain>
    </source>
</reference>
<evidence type="ECO:0000313" key="4">
    <source>
        <dbReference type="Proteomes" id="UP000237640"/>
    </source>
</evidence>
<protein>
    <submittedName>
        <fullName evidence="3">L-asparaginase</fullName>
    </submittedName>
</protein>
<dbReference type="PIRSF" id="PIRSF001220">
    <property type="entry name" value="L-ASNase_gatD"/>
    <property type="match status" value="1"/>
</dbReference>
<feature type="active site" description="O-isoaspartyl threonine intermediate" evidence="1">
    <location>
        <position position="10"/>
    </location>
</feature>
<proteinExistence type="predicted"/>
<dbReference type="AlphaFoldDB" id="A0A2T0M903"/>
<dbReference type="Gene3D" id="3.40.50.1170">
    <property type="entry name" value="L-asparaginase, N-terminal domain"/>
    <property type="match status" value="1"/>
</dbReference>
<sequence>MITILTTGGTIEGLEYDKIDKAPEKAPISIEDHLSRIDIAPEYDIKEVFSKDSRFVNRRDRDLLLREIEFAENDKIIITHGTLTMVETALFLGKLNLDKTIVLTGAFVLGTDPKTDAFENLSFALTKVSSVEKGVYIAMHQTLFPWNNVQKNMQENRFENIKK</sequence>
<dbReference type="PANTHER" id="PTHR11707:SF28">
    <property type="entry name" value="60 KDA LYSOPHOSPHOLIPASE"/>
    <property type="match status" value="1"/>
</dbReference>
<gene>
    <name evidence="3" type="ORF">CLV81_2378</name>
</gene>
<evidence type="ECO:0000259" key="2">
    <source>
        <dbReference type="Pfam" id="PF00710"/>
    </source>
</evidence>
<dbReference type="InterPro" id="IPR037152">
    <property type="entry name" value="L-asparaginase_N_sf"/>
</dbReference>
<dbReference type="SUPFAM" id="SSF53774">
    <property type="entry name" value="Glutaminase/Asparaginase"/>
    <property type="match status" value="1"/>
</dbReference>
<dbReference type="EMBL" id="PVYX01000002">
    <property type="protein sequence ID" value="PRX53984.1"/>
    <property type="molecule type" value="Genomic_DNA"/>
</dbReference>
<accession>A0A2T0M903</accession>
<organism evidence="3 4">
    <name type="scientific">Flagellimonas meridianipacifica</name>
    <dbReference type="NCBI Taxonomy" id="1080225"/>
    <lineage>
        <taxon>Bacteria</taxon>
        <taxon>Pseudomonadati</taxon>
        <taxon>Bacteroidota</taxon>
        <taxon>Flavobacteriia</taxon>
        <taxon>Flavobacteriales</taxon>
        <taxon>Flavobacteriaceae</taxon>
        <taxon>Flagellimonas</taxon>
    </lineage>
</organism>
<dbReference type="RefSeq" id="WP_106145308.1">
    <property type="nucleotide sequence ID" value="NZ_PVYX01000002.1"/>
</dbReference>
<dbReference type="PRINTS" id="PR00139">
    <property type="entry name" value="ASNGLNASE"/>
</dbReference>
<dbReference type="GO" id="GO:0004067">
    <property type="term" value="F:asparaginase activity"/>
    <property type="evidence" value="ECO:0007669"/>
    <property type="project" value="UniProtKB-UniRule"/>
</dbReference>
<dbReference type="Pfam" id="PF00710">
    <property type="entry name" value="Asparaginase"/>
    <property type="match status" value="1"/>
</dbReference>
<comment type="caution">
    <text evidence="3">The sequence shown here is derived from an EMBL/GenBank/DDBJ whole genome shotgun (WGS) entry which is preliminary data.</text>
</comment>
<evidence type="ECO:0000256" key="1">
    <source>
        <dbReference type="PIRSR" id="PIRSR001220-1"/>
    </source>
</evidence>
<dbReference type="PIRSF" id="PIRSF500176">
    <property type="entry name" value="L_ASNase"/>
    <property type="match status" value="1"/>
</dbReference>
<feature type="domain" description="L-asparaginase N-terminal" evidence="2">
    <location>
        <begin position="2"/>
        <end position="155"/>
    </location>
</feature>
<dbReference type="InterPro" id="IPR027474">
    <property type="entry name" value="L-asparaginase_N"/>
</dbReference>
<dbReference type="PANTHER" id="PTHR11707">
    <property type="entry name" value="L-ASPARAGINASE"/>
    <property type="match status" value="1"/>
</dbReference>
<name>A0A2T0M903_9FLAO</name>